<dbReference type="AlphaFoldDB" id="A0A1G8ETE1"/>
<dbReference type="STRING" id="504805.SAMN05421505_12148"/>
<proteinExistence type="predicted"/>
<dbReference type="Proteomes" id="UP000198923">
    <property type="component" value="Unassembled WGS sequence"/>
</dbReference>
<evidence type="ECO:0000313" key="2">
    <source>
        <dbReference type="Proteomes" id="UP000198923"/>
    </source>
</evidence>
<name>A0A1G8ETE1_9ACTN</name>
<evidence type="ECO:0008006" key="3">
    <source>
        <dbReference type="Google" id="ProtNLM"/>
    </source>
</evidence>
<dbReference type="EMBL" id="FNCN01000021">
    <property type="protein sequence ID" value="SDH73172.1"/>
    <property type="molecule type" value="Genomic_DNA"/>
</dbReference>
<protein>
    <recommendedName>
        <fullName evidence="3">Acetyltransferase (GNAT) family protein</fullName>
    </recommendedName>
</protein>
<dbReference type="SUPFAM" id="SSF55729">
    <property type="entry name" value="Acyl-CoA N-acyltransferases (Nat)"/>
    <property type="match status" value="1"/>
</dbReference>
<dbReference type="InterPro" id="IPR016181">
    <property type="entry name" value="Acyl_CoA_acyltransferase"/>
</dbReference>
<sequence>MTPLSLSYDARLGRPYSHGFPQRPFVTIGACKVSRRLANVTLDNLDDLPRRCRRCVFWELDPVSGERAVESGDPGLEKEAWISATLLEWGSCGKIAYVDGVAAGFVLYAPPLYLPRSVAFPTSPVSADAVLLTTAHIIPEFSGGGLGRMLVQGVAKDLTRRGVRAIEAFGDLKWEQPGCLIPAEYLLSVGFKTVRPHLRFPRLRLELKTAISWREDVEVALERLLGSMSPERALRPV</sequence>
<evidence type="ECO:0000313" key="1">
    <source>
        <dbReference type="EMBL" id="SDH73172.1"/>
    </source>
</evidence>
<dbReference type="Gene3D" id="3.40.630.30">
    <property type="match status" value="1"/>
</dbReference>
<organism evidence="1 2">
    <name type="scientific">Sinosporangium album</name>
    <dbReference type="NCBI Taxonomy" id="504805"/>
    <lineage>
        <taxon>Bacteria</taxon>
        <taxon>Bacillati</taxon>
        <taxon>Actinomycetota</taxon>
        <taxon>Actinomycetes</taxon>
        <taxon>Streptosporangiales</taxon>
        <taxon>Streptosporangiaceae</taxon>
        <taxon>Sinosporangium</taxon>
    </lineage>
</organism>
<reference evidence="1 2" key="1">
    <citation type="submission" date="2016-10" db="EMBL/GenBank/DDBJ databases">
        <authorList>
            <person name="de Groot N.N."/>
        </authorList>
    </citation>
    <scope>NUCLEOTIDE SEQUENCE [LARGE SCALE GENOMIC DNA]</scope>
    <source>
        <strain evidence="1 2">CPCC 201354</strain>
    </source>
</reference>
<accession>A0A1G8ETE1</accession>
<keyword evidence="2" id="KW-1185">Reference proteome</keyword>
<gene>
    <name evidence="1" type="ORF">SAMN05421505_12148</name>
</gene>